<name>X1CVY8_9ZZZZ</name>
<comment type="caution">
    <text evidence="1">The sequence shown here is derived from an EMBL/GenBank/DDBJ whole genome shotgun (WGS) entry which is preliminary data.</text>
</comment>
<evidence type="ECO:0008006" key="2">
    <source>
        <dbReference type="Google" id="ProtNLM"/>
    </source>
</evidence>
<dbReference type="AlphaFoldDB" id="X1CVY8"/>
<proteinExistence type="predicted"/>
<dbReference type="Gene3D" id="3.90.550.10">
    <property type="entry name" value="Spore Coat Polysaccharide Biosynthesis Protein SpsA, Chain A"/>
    <property type="match status" value="1"/>
</dbReference>
<organism evidence="1">
    <name type="scientific">marine sediment metagenome</name>
    <dbReference type="NCBI Taxonomy" id="412755"/>
    <lineage>
        <taxon>unclassified sequences</taxon>
        <taxon>metagenomes</taxon>
        <taxon>ecological metagenomes</taxon>
    </lineage>
</organism>
<evidence type="ECO:0000313" key="1">
    <source>
        <dbReference type="EMBL" id="GAH11967.1"/>
    </source>
</evidence>
<dbReference type="EMBL" id="BART01031216">
    <property type="protein sequence ID" value="GAH11967.1"/>
    <property type="molecule type" value="Genomic_DNA"/>
</dbReference>
<protein>
    <recommendedName>
        <fullName evidence="2">Glycosyltransferase 2-like domain-containing protein</fullName>
    </recommendedName>
</protein>
<accession>X1CVY8</accession>
<feature type="non-terminal residue" evidence="1">
    <location>
        <position position="64"/>
    </location>
</feature>
<reference evidence="1" key="1">
    <citation type="journal article" date="2014" name="Front. Microbiol.">
        <title>High frequency of phylogenetically diverse reductive dehalogenase-homologous genes in deep subseafloor sedimentary metagenomes.</title>
        <authorList>
            <person name="Kawai M."/>
            <person name="Futagami T."/>
            <person name="Toyoda A."/>
            <person name="Takaki Y."/>
            <person name="Nishi S."/>
            <person name="Hori S."/>
            <person name="Arai W."/>
            <person name="Tsubouchi T."/>
            <person name="Morono Y."/>
            <person name="Uchiyama I."/>
            <person name="Ito T."/>
            <person name="Fujiyama A."/>
            <person name="Inagaki F."/>
            <person name="Takami H."/>
        </authorList>
    </citation>
    <scope>NUCLEOTIDE SEQUENCE</scope>
    <source>
        <strain evidence="1">Expedition CK06-06</strain>
    </source>
</reference>
<dbReference type="InterPro" id="IPR029044">
    <property type="entry name" value="Nucleotide-diphossugar_trans"/>
</dbReference>
<gene>
    <name evidence="1" type="ORF">S01H4_54273</name>
</gene>
<sequence length="64" mass="7627">MKIMNIFFIEQDTESRINIPENFNIKKILLYNPNIFNRGWAYNVIVKQFIKTDVAIFCDSDIIL</sequence>